<comment type="caution">
    <text evidence="5">The sequence shown here is derived from an EMBL/GenBank/DDBJ whole genome shotgun (WGS) entry which is preliminary data.</text>
</comment>
<accession>A0A813HTC2</accession>
<feature type="domain" description="CBS" evidence="4">
    <location>
        <begin position="90"/>
        <end position="147"/>
    </location>
</feature>
<dbReference type="InterPro" id="IPR000644">
    <property type="entry name" value="CBS_dom"/>
</dbReference>
<feature type="region of interest" description="Disordered" evidence="3">
    <location>
        <begin position="541"/>
        <end position="569"/>
    </location>
</feature>
<dbReference type="AlphaFoldDB" id="A0A813HTC2"/>
<protein>
    <recommendedName>
        <fullName evidence="4">CBS domain-containing protein</fullName>
    </recommendedName>
</protein>
<dbReference type="PANTHER" id="PTHR43080:SF2">
    <property type="entry name" value="CBS DOMAIN-CONTAINING PROTEIN"/>
    <property type="match status" value="1"/>
</dbReference>
<evidence type="ECO:0000313" key="6">
    <source>
        <dbReference type="Proteomes" id="UP000626109"/>
    </source>
</evidence>
<dbReference type="Pfam" id="PF00571">
    <property type="entry name" value="CBS"/>
    <property type="match status" value="3"/>
</dbReference>
<feature type="compositionally biased region" description="Basic and acidic residues" evidence="3">
    <location>
        <begin position="557"/>
        <end position="569"/>
    </location>
</feature>
<gene>
    <name evidence="5" type="ORF">PGLA2088_LOCUS2179</name>
</gene>
<evidence type="ECO:0000256" key="2">
    <source>
        <dbReference type="PROSITE-ProRule" id="PRU00703"/>
    </source>
</evidence>
<sequence>MLQRLTVKPTQTLSEVATKMVSNALAGDCACHHVLAQEDDGRFLGVISSQDLVCALCSPEMWESHPCYPDMFAPPDAAEATTSMTILDVMKHRDSVFTCPPSDTFKDVLKVLLLTRQNSVIIMDDQGVHGIITPRDAVRAFASRFDSNALVSVWLEKQPTGITLRLIESDARLLDAAQIMTAQSFDHLVVVLRGTMEAVGILSSLDILLCTKARTPLLRSVPLWLGPSVGEVLSQHAHLSSSSMCPAGTSLGEVAELLLTTGRTSAMIELSGKTPMLGLLTENDIVRAYDDGWPRNSAFEGWLTATEFQRPSVPPHLLVPPGMPLTDAASLMLSAAEPGRPCHHLVVKAATGGWLGVFSSLDVARALQSLSSELDKARVGADQTTVDVVMKPVATVPTCRAGATIRDALCELDIFGQNAVLVADGNGKSHLITPRCALQALAEGVPQDRSVAAWIQSRRVSDGAPREILLGSKLSEAAAIMVAHCLHHLLVMEASGGGPAGVLSSLDVVRGIASINYCCPFASLGWLRTLKDRHFSLHAPHEAGKAEKKKPGAPVDARLETAPHKLRRE</sequence>
<name>A0A813HTC2_POLGL</name>
<dbReference type="Proteomes" id="UP000626109">
    <property type="component" value="Unassembled WGS sequence"/>
</dbReference>
<evidence type="ECO:0000256" key="1">
    <source>
        <dbReference type="ARBA" id="ARBA00023122"/>
    </source>
</evidence>
<dbReference type="SUPFAM" id="SSF54631">
    <property type="entry name" value="CBS-domain pair"/>
    <property type="match status" value="3"/>
</dbReference>
<dbReference type="Gene3D" id="3.10.580.10">
    <property type="entry name" value="CBS-domain"/>
    <property type="match status" value="3"/>
</dbReference>
<dbReference type="CDD" id="cd02205">
    <property type="entry name" value="CBS_pair_SF"/>
    <property type="match status" value="1"/>
</dbReference>
<dbReference type="PROSITE" id="PS51371">
    <property type="entry name" value="CBS"/>
    <property type="match status" value="1"/>
</dbReference>
<evidence type="ECO:0000259" key="4">
    <source>
        <dbReference type="PROSITE" id="PS51371"/>
    </source>
</evidence>
<reference evidence="5" key="1">
    <citation type="submission" date="2021-02" db="EMBL/GenBank/DDBJ databases">
        <authorList>
            <person name="Dougan E. K."/>
            <person name="Rhodes N."/>
            <person name="Thang M."/>
            <person name="Chan C."/>
        </authorList>
    </citation>
    <scope>NUCLEOTIDE SEQUENCE</scope>
</reference>
<dbReference type="InterPro" id="IPR046342">
    <property type="entry name" value="CBS_dom_sf"/>
</dbReference>
<dbReference type="SMART" id="SM00116">
    <property type="entry name" value="CBS"/>
    <property type="match status" value="6"/>
</dbReference>
<dbReference type="PANTHER" id="PTHR43080">
    <property type="entry name" value="CBS DOMAIN-CONTAINING PROTEIN CBSX3, MITOCHONDRIAL"/>
    <property type="match status" value="1"/>
</dbReference>
<keyword evidence="1 2" id="KW-0129">CBS domain</keyword>
<evidence type="ECO:0000256" key="3">
    <source>
        <dbReference type="SAM" id="MobiDB-lite"/>
    </source>
</evidence>
<evidence type="ECO:0000313" key="5">
    <source>
        <dbReference type="EMBL" id="CAE8640626.1"/>
    </source>
</evidence>
<dbReference type="InterPro" id="IPR051257">
    <property type="entry name" value="Diverse_CBS-Domain"/>
</dbReference>
<dbReference type="EMBL" id="CAJNNW010001731">
    <property type="protein sequence ID" value="CAE8640626.1"/>
    <property type="molecule type" value="Genomic_DNA"/>
</dbReference>
<organism evidence="5 6">
    <name type="scientific">Polarella glacialis</name>
    <name type="common">Dinoflagellate</name>
    <dbReference type="NCBI Taxonomy" id="89957"/>
    <lineage>
        <taxon>Eukaryota</taxon>
        <taxon>Sar</taxon>
        <taxon>Alveolata</taxon>
        <taxon>Dinophyceae</taxon>
        <taxon>Suessiales</taxon>
        <taxon>Suessiaceae</taxon>
        <taxon>Polarella</taxon>
    </lineage>
</organism>
<feature type="compositionally biased region" description="Basic and acidic residues" evidence="3">
    <location>
        <begin position="541"/>
        <end position="550"/>
    </location>
</feature>
<proteinExistence type="predicted"/>